<dbReference type="HOGENOM" id="CLU_012184_3_1_1"/>
<dbReference type="SUPFAM" id="SSF54001">
    <property type="entry name" value="Cysteine proteinases"/>
    <property type="match status" value="1"/>
</dbReference>
<dbReference type="InterPro" id="IPR000668">
    <property type="entry name" value="Peptidase_C1A_C"/>
</dbReference>
<feature type="domain" description="Peptidase C1A papain C-terminal" evidence="3">
    <location>
        <begin position="79"/>
        <end position="297"/>
    </location>
</feature>
<dbReference type="PANTHER" id="PTHR12411">
    <property type="entry name" value="CYSTEINE PROTEASE FAMILY C1-RELATED"/>
    <property type="match status" value="1"/>
</dbReference>
<evidence type="ECO:0000256" key="1">
    <source>
        <dbReference type="ARBA" id="ARBA00008455"/>
    </source>
</evidence>
<reference evidence="4" key="2">
    <citation type="submission" date="2015-06" db="UniProtKB">
        <authorList>
            <consortium name="EnsemblMetazoa"/>
        </authorList>
    </citation>
    <scope>IDENTIFICATION</scope>
</reference>
<evidence type="ECO:0000313" key="5">
    <source>
        <dbReference type="Proteomes" id="UP000015104"/>
    </source>
</evidence>
<dbReference type="Proteomes" id="UP000015104">
    <property type="component" value="Unassembled WGS sequence"/>
</dbReference>
<feature type="chain" id="PRO_5018585103" description="Peptidase C1A papain C-terminal domain-containing protein" evidence="2">
    <location>
        <begin position="17"/>
        <end position="321"/>
    </location>
</feature>
<name>T1K718_TETUR</name>
<evidence type="ECO:0000259" key="3">
    <source>
        <dbReference type="SMART" id="SM00645"/>
    </source>
</evidence>
<dbReference type="SMART" id="SM00645">
    <property type="entry name" value="Pept_C1"/>
    <property type="match status" value="1"/>
</dbReference>
<dbReference type="InterPro" id="IPR038765">
    <property type="entry name" value="Papain-like_cys_pep_sf"/>
</dbReference>
<evidence type="ECO:0000313" key="4">
    <source>
        <dbReference type="EnsemblMetazoa" id="tetur06g02580.1"/>
    </source>
</evidence>
<dbReference type="InterPro" id="IPR013128">
    <property type="entry name" value="Peptidase_C1A"/>
</dbReference>
<reference evidence="5" key="1">
    <citation type="submission" date="2011-08" db="EMBL/GenBank/DDBJ databases">
        <authorList>
            <person name="Rombauts S."/>
        </authorList>
    </citation>
    <scope>NUCLEOTIDE SEQUENCE</scope>
    <source>
        <strain evidence="5">London</strain>
    </source>
</reference>
<feature type="signal peptide" evidence="2">
    <location>
        <begin position="1"/>
        <end position="16"/>
    </location>
</feature>
<keyword evidence="2" id="KW-0732">Signal</keyword>
<dbReference type="EnsemblMetazoa" id="tetur06g02580.1">
    <property type="protein sequence ID" value="tetur06g02580.1"/>
    <property type="gene ID" value="tetur06g02580"/>
</dbReference>
<dbReference type="AlphaFoldDB" id="T1K718"/>
<protein>
    <recommendedName>
        <fullName evidence="3">Peptidase C1A papain C-terminal domain-containing protein</fullName>
    </recommendedName>
</protein>
<dbReference type="EMBL" id="CAEY01001799">
    <property type="status" value="NOT_ANNOTATED_CDS"/>
    <property type="molecule type" value="Genomic_DNA"/>
</dbReference>
<dbReference type="Pfam" id="PF00112">
    <property type="entry name" value="Peptidase_C1"/>
    <property type="match status" value="1"/>
</dbReference>
<dbReference type="Gene3D" id="3.90.70.10">
    <property type="entry name" value="Cysteine proteinases"/>
    <property type="match status" value="1"/>
</dbReference>
<comment type="similarity">
    <text evidence="1">Belongs to the peptidase C1 family.</text>
</comment>
<dbReference type="eggNOG" id="KOG1543">
    <property type="taxonomic scope" value="Eukaryota"/>
</dbReference>
<keyword evidence="5" id="KW-1185">Reference proteome</keyword>
<accession>T1K718</accession>
<dbReference type="GO" id="GO:0006508">
    <property type="term" value="P:proteolysis"/>
    <property type="evidence" value="ECO:0007669"/>
    <property type="project" value="InterPro"/>
</dbReference>
<proteinExistence type="inferred from homology"/>
<organism evidence="4 5">
    <name type="scientific">Tetranychus urticae</name>
    <name type="common">Two-spotted spider mite</name>
    <dbReference type="NCBI Taxonomy" id="32264"/>
    <lineage>
        <taxon>Eukaryota</taxon>
        <taxon>Metazoa</taxon>
        <taxon>Ecdysozoa</taxon>
        <taxon>Arthropoda</taxon>
        <taxon>Chelicerata</taxon>
        <taxon>Arachnida</taxon>
        <taxon>Acari</taxon>
        <taxon>Acariformes</taxon>
        <taxon>Trombidiformes</taxon>
        <taxon>Prostigmata</taxon>
        <taxon>Eleutherengona</taxon>
        <taxon>Raphignathae</taxon>
        <taxon>Tetranychoidea</taxon>
        <taxon>Tetranychidae</taxon>
        <taxon>Tetranychus</taxon>
    </lineage>
</organism>
<dbReference type="GO" id="GO:0008234">
    <property type="term" value="F:cysteine-type peptidase activity"/>
    <property type="evidence" value="ECO:0007669"/>
    <property type="project" value="InterPro"/>
</dbReference>
<dbReference type="STRING" id="32264.T1K718"/>
<evidence type="ECO:0000256" key="2">
    <source>
        <dbReference type="SAM" id="SignalP"/>
    </source>
</evidence>
<sequence length="321" mass="36237">MRLFLIVTLFVYSVNADKYNLLPSNVEPLSDEIINIVNAADATWKVNGSSVRMNDLVSTLNDLNYTLDAQTNVYPMTKFAVNFDAREAWPNCTSIGKIYDQTKGYPSWIYTAVGTIADRLCIKYGVQIDVEATVEKMARWNVGSNSFNNSANIGQALKYWAENGIFTVESVEESNCLPFSQECQPNEIKLSRYFKVTNEGFDFESKMMSYLMLNGPISAYMEVYTDLPSYKSGVYRRLSNNRLGVQNVKVIGWGTENGVDYFLATNSWGTEWGEEGSFKYQRGKKQLGRAPAPISPSLEPVNNEQDIPKSYVHGQLFYLAK</sequence>